<reference evidence="2" key="2">
    <citation type="journal article" date="2023" name="Int. J. Mol. Sci.">
        <title>De Novo Assembly and Annotation of 11 Diverse Shrub Willow (Salix) Genomes Reveals Novel Gene Organization in Sex-Linked Regions.</title>
        <authorList>
            <person name="Hyden B."/>
            <person name="Feng K."/>
            <person name="Yates T.B."/>
            <person name="Jawdy S."/>
            <person name="Cereghino C."/>
            <person name="Smart L.B."/>
            <person name="Muchero W."/>
        </authorList>
    </citation>
    <scope>NUCLEOTIDE SEQUENCE</scope>
    <source>
        <tissue evidence="2">Shoot tip</tissue>
    </source>
</reference>
<sequence length="95" mass="10693">MANMDPDTGLPPPPPVSVSVSFLQTSQIPPPPPPLLPQPRHRLLVFSCRLISIWKTKYSSKMIVSQTACNTARFYMELIFRLPFSQIHTAGPTRF</sequence>
<evidence type="ECO:0000256" key="1">
    <source>
        <dbReference type="SAM" id="MobiDB-lite"/>
    </source>
</evidence>
<accession>A0ABQ9AWU8</accession>
<gene>
    <name evidence="2" type="ORF">OIU77_002612</name>
</gene>
<organism evidence="2 3">
    <name type="scientific">Salix suchowensis</name>
    <dbReference type="NCBI Taxonomy" id="1278906"/>
    <lineage>
        <taxon>Eukaryota</taxon>
        <taxon>Viridiplantae</taxon>
        <taxon>Streptophyta</taxon>
        <taxon>Embryophyta</taxon>
        <taxon>Tracheophyta</taxon>
        <taxon>Spermatophyta</taxon>
        <taxon>Magnoliopsida</taxon>
        <taxon>eudicotyledons</taxon>
        <taxon>Gunneridae</taxon>
        <taxon>Pentapetalae</taxon>
        <taxon>rosids</taxon>
        <taxon>fabids</taxon>
        <taxon>Malpighiales</taxon>
        <taxon>Salicaceae</taxon>
        <taxon>Saliceae</taxon>
        <taxon>Salix</taxon>
    </lineage>
</organism>
<name>A0ABQ9AWU8_9ROSI</name>
<evidence type="ECO:0000313" key="3">
    <source>
        <dbReference type="Proteomes" id="UP001141253"/>
    </source>
</evidence>
<reference evidence="2" key="1">
    <citation type="submission" date="2022-10" db="EMBL/GenBank/DDBJ databases">
        <authorList>
            <person name="Hyden B.L."/>
            <person name="Feng K."/>
            <person name="Yates T."/>
            <person name="Jawdy S."/>
            <person name="Smart L.B."/>
            <person name="Muchero W."/>
        </authorList>
    </citation>
    <scope>NUCLEOTIDE SEQUENCE</scope>
    <source>
        <tissue evidence="2">Shoot tip</tissue>
    </source>
</reference>
<dbReference type="EMBL" id="JAPFFI010000014">
    <property type="protein sequence ID" value="KAJ6366071.1"/>
    <property type="molecule type" value="Genomic_DNA"/>
</dbReference>
<dbReference type="Proteomes" id="UP001141253">
    <property type="component" value="Chromosome 7"/>
</dbReference>
<keyword evidence="3" id="KW-1185">Reference proteome</keyword>
<feature type="region of interest" description="Disordered" evidence="1">
    <location>
        <begin position="1"/>
        <end position="37"/>
    </location>
</feature>
<feature type="compositionally biased region" description="Pro residues" evidence="1">
    <location>
        <begin position="28"/>
        <end position="37"/>
    </location>
</feature>
<comment type="caution">
    <text evidence="2">The sequence shown here is derived from an EMBL/GenBank/DDBJ whole genome shotgun (WGS) entry which is preliminary data.</text>
</comment>
<protein>
    <submittedName>
        <fullName evidence="2">Uncharacterized protein</fullName>
    </submittedName>
</protein>
<evidence type="ECO:0000313" key="2">
    <source>
        <dbReference type="EMBL" id="KAJ6366071.1"/>
    </source>
</evidence>
<proteinExistence type="predicted"/>